<dbReference type="GO" id="GO:0071949">
    <property type="term" value="F:FAD binding"/>
    <property type="evidence" value="ECO:0007669"/>
    <property type="project" value="InterPro"/>
</dbReference>
<comment type="cofactor">
    <cofactor evidence="1">
        <name>FAD</name>
        <dbReference type="ChEBI" id="CHEBI:57692"/>
    </cofactor>
</comment>
<accession>A0A218YWX2</accession>
<evidence type="ECO:0000313" key="7">
    <source>
        <dbReference type="EMBL" id="OWP00307.1"/>
    </source>
</evidence>
<dbReference type="GO" id="GO:0016709">
    <property type="term" value="F:oxidoreductase activity, acting on paired donors, with incorporation or reduction of molecular oxygen, NAD(P)H as one donor, and incorporation of one atom of oxygen"/>
    <property type="evidence" value="ECO:0007669"/>
    <property type="project" value="UniProtKB-ARBA"/>
</dbReference>
<evidence type="ECO:0000256" key="4">
    <source>
        <dbReference type="ARBA" id="ARBA00023002"/>
    </source>
</evidence>
<dbReference type="SUPFAM" id="SSF51905">
    <property type="entry name" value="FAD/NAD(P)-binding domain"/>
    <property type="match status" value="1"/>
</dbReference>
<evidence type="ECO:0000256" key="5">
    <source>
        <dbReference type="SAM" id="SignalP"/>
    </source>
</evidence>
<dbReference type="PRINTS" id="PR00420">
    <property type="entry name" value="RNGMNOXGNASE"/>
</dbReference>
<evidence type="ECO:0000256" key="1">
    <source>
        <dbReference type="ARBA" id="ARBA00001974"/>
    </source>
</evidence>
<dbReference type="AlphaFoldDB" id="A0A218YWX2"/>
<feature type="signal peptide" evidence="5">
    <location>
        <begin position="1"/>
        <end position="20"/>
    </location>
</feature>
<organism evidence="7 8">
    <name type="scientific">Diplocarpon coronariae</name>
    <dbReference type="NCBI Taxonomy" id="2795749"/>
    <lineage>
        <taxon>Eukaryota</taxon>
        <taxon>Fungi</taxon>
        <taxon>Dikarya</taxon>
        <taxon>Ascomycota</taxon>
        <taxon>Pezizomycotina</taxon>
        <taxon>Leotiomycetes</taxon>
        <taxon>Helotiales</taxon>
        <taxon>Drepanopezizaceae</taxon>
        <taxon>Diplocarpon</taxon>
    </lineage>
</organism>
<keyword evidence="8" id="KW-1185">Reference proteome</keyword>
<dbReference type="STRING" id="503106.A0A218YWX2"/>
<proteinExistence type="predicted"/>
<evidence type="ECO:0000256" key="3">
    <source>
        <dbReference type="ARBA" id="ARBA00022827"/>
    </source>
</evidence>
<dbReference type="InterPro" id="IPR002938">
    <property type="entry name" value="FAD-bd"/>
</dbReference>
<dbReference type="EMBL" id="MZNU01000330">
    <property type="protein sequence ID" value="OWP00307.1"/>
    <property type="molecule type" value="Genomic_DNA"/>
</dbReference>
<reference evidence="7 8" key="1">
    <citation type="submission" date="2017-04" db="EMBL/GenBank/DDBJ databases">
        <title>Draft genome sequence of Marssonina coronaria NL1: causal agent of apple blotch.</title>
        <authorList>
            <person name="Cheng Q."/>
        </authorList>
    </citation>
    <scope>NUCLEOTIDE SEQUENCE [LARGE SCALE GENOMIC DNA]</scope>
    <source>
        <strain evidence="7 8">NL1</strain>
    </source>
</reference>
<dbReference type="InParanoid" id="A0A218YWX2"/>
<dbReference type="OrthoDB" id="2096480at2759"/>
<dbReference type="PANTHER" id="PTHR43004">
    <property type="entry name" value="TRK SYSTEM POTASSIUM UPTAKE PROTEIN"/>
    <property type="match status" value="1"/>
</dbReference>
<keyword evidence="7" id="KW-0503">Monooxygenase</keyword>
<keyword evidence="5" id="KW-0732">Signal</keyword>
<dbReference type="Gene3D" id="3.30.9.10">
    <property type="entry name" value="D-Amino Acid Oxidase, subunit A, domain 2"/>
    <property type="match status" value="1"/>
</dbReference>
<dbReference type="InterPro" id="IPR050641">
    <property type="entry name" value="RIFMO-like"/>
</dbReference>
<dbReference type="InterPro" id="IPR036188">
    <property type="entry name" value="FAD/NAD-bd_sf"/>
</dbReference>
<evidence type="ECO:0000259" key="6">
    <source>
        <dbReference type="Pfam" id="PF01494"/>
    </source>
</evidence>
<dbReference type="Gene3D" id="3.50.50.60">
    <property type="entry name" value="FAD/NAD(P)-binding domain"/>
    <property type="match status" value="1"/>
</dbReference>
<dbReference type="PANTHER" id="PTHR43004:SF19">
    <property type="entry name" value="BINDING MONOOXYGENASE, PUTATIVE (JCVI)-RELATED"/>
    <property type="match status" value="1"/>
</dbReference>
<evidence type="ECO:0000313" key="8">
    <source>
        <dbReference type="Proteomes" id="UP000242519"/>
    </source>
</evidence>
<dbReference type="Gene3D" id="3.40.30.120">
    <property type="match status" value="1"/>
</dbReference>
<gene>
    <name evidence="7" type="ORF">B2J93_3718</name>
</gene>
<keyword evidence="2" id="KW-0285">Flavoprotein</keyword>
<keyword evidence="4" id="KW-0560">Oxidoreductase</keyword>
<keyword evidence="3" id="KW-0274">FAD</keyword>
<dbReference type="SUPFAM" id="SSF54373">
    <property type="entry name" value="FAD-linked reductases, C-terminal domain"/>
    <property type="match status" value="1"/>
</dbReference>
<dbReference type="Proteomes" id="UP000242519">
    <property type="component" value="Unassembled WGS sequence"/>
</dbReference>
<feature type="domain" description="FAD-binding" evidence="6">
    <location>
        <begin position="28"/>
        <end position="352"/>
    </location>
</feature>
<sequence>MSRAIVTVVNRLLSWLWGEAQPTAREEEVDVCVIGAGPTGLTTALLCSRLGLSVRIVDKAEGRLVLGRADALNARSQQLLSNVGVLPELQALGITCNTSSVFKGGDFTSRQSKWFREFLMIAQPQVEQALLNKIGISVGYGTTVKRVEDGRDYATVTCNDLIVKAKYVVGADGAHSFTRNQLGINFVGVKANMRWAVLDTFLKTDFPVCQEIISFEKDGQSRVSWIPRERGLARFYVLLDGGEITQERTELSIKEHLAPFSVEFAKTEWFSQFDVQERVAETFISRGNQRFLLAGDAAHVHSVNGGQGLNTGLSDAFALSWRLNLAARGVSPRALQSYDVERRAVAESVVDVAAKLVRSTLRTADEYVKIVELSSANITGMGITYPLHGLFTASGSVGEFFTGSRCPDFVLTKADKSKAWLYQLFKYGSFAVLSGSGVDLTLPPGISTYVDTWDVSTEPCSDVFSVNVDGETLATTFDLGRKGDVSIVIRPDLYVGYVGADPSEYLRTLTL</sequence>
<evidence type="ECO:0000256" key="2">
    <source>
        <dbReference type="ARBA" id="ARBA00022630"/>
    </source>
</evidence>
<dbReference type="Pfam" id="PF01494">
    <property type="entry name" value="FAD_binding_3"/>
    <property type="match status" value="1"/>
</dbReference>
<protein>
    <submittedName>
        <fullName evidence="7">Monooxygenase</fullName>
    </submittedName>
</protein>
<comment type="caution">
    <text evidence="7">The sequence shown here is derived from an EMBL/GenBank/DDBJ whole genome shotgun (WGS) entry which is preliminary data.</text>
</comment>
<name>A0A218YWX2_9HELO</name>
<feature type="chain" id="PRO_5013211037" evidence="5">
    <location>
        <begin position="21"/>
        <end position="511"/>
    </location>
</feature>